<dbReference type="InterPro" id="IPR043504">
    <property type="entry name" value="Peptidase_S1_PA_chymotrypsin"/>
</dbReference>
<dbReference type="PANTHER" id="PTHR24276">
    <property type="entry name" value="POLYSERASE-RELATED"/>
    <property type="match status" value="1"/>
</dbReference>
<dbReference type="GO" id="GO:0004252">
    <property type="term" value="F:serine-type endopeptidase activity"/>
    <property type="evidence" value="ECO:0007669"/>
    <property type="project" value="InterPro"/>
</dbReference>
<dbReference type="GO" id="GO:0006508">
    <property type="term" value="P:proteolysis"/>
    <property type="evidence" value="ECO:0007669"/>
    <property type="project" value="UniProtKB-KW"/>
</dbReference>
<reference evidence="8 9" key="1">
    <citation type="submission" date="2020-04" db="EMBL/GenBank/DDBJ databases">
        <authorList>
            <person name="Alioto T."/>
            <person name="Alioto T."/>
            <person name="Gomez Garrido J."/>
        </authorList>
    </citation>
    <scope>NUCLEOTIDE SEQUENCE [LARGE SCALE GENOMIC DNA]</scope>
</reference>
<evidence type="ECO:0000256" key="3">
    <source>
        <dbReference type="ARBA" id="ARBA00022801"/>
    </source>
</evidence>
<evidence type="ECO:0000256" key="5">
    <source>
        <dbReference type="ARBA" id="ARBA00023157"/>
    </source>
</evidence>
<feature type="signal peptide" evidence="6">
    <location>
        <begin position="1"/>
        <end position="19"/>
    </location>
</feature>
<dbReference type="InterPro" id="IPR001314">
    <property type="entry name" value="Peptidase_S1A"/>
</dbReference>
<dbReference type="InterPro" id="IPR009003">
    <property type="entry name" value="Peptidase_S1_PA"/>
</dbReference>
<accession>A0A8S1BNB1</accession>
<keyword evidence="6" id="KW-0732">Signal</keyword>
<protein>
    <recommendedName>
        <fullName evidence="7">Peptidase S1 domain-containing protein</fullName>
    </recommendedName>
</protein>
<keyword evidence="5" id="KW-1015">Disulfide bond</keyword>
<evidence type="ECO:0000256" key="6">
    <source>
        <dbReference type="SAM" id="SignalP"/>
    </source>
</evidence>
<keyword evidence="4" id="KW-0720">Serine protease</keyword>
<name>A0A8S1BNB1_9INSE</name>
<evidence type="ECO:0000256" key="2">
    <source>
        <dbReference type="ARBA" id="ARBA00022670"/>
    </source>
</evidence>
<dbReference type="Pfam" id="PF00089">
    <property type="entry name" value="Trypsin"/>
    <property type="match status" value="1"/>
</dbReference>
<evidence type="ECO:0000256" key="1">
    <source>
        <dbReference type="ARBA" id="ARBA00007664"/>
    </source>
</evidence>
<organism evidence="8 9">
    <name type="scientific">Cloeon dipterum</name>
    <dbReference type="NCBI Taxonomy" id="197152"/>
    <lineage>
        <taxon>Eukaryota</taxon>
        <taxon>Metazoa</taxon>
        <taxon>Ecdysozoa</taxon>
        <taxon>Arthropoda</taxon>
        <taxon>Hexapoda</taxon>
        <taxon>Insecta</taxon>
        <taxon>Pterygota</taxon>
        <taxon>Palaeoptera</taxon>
        <taxon>Ephemeroptera</taxon>
        <taxon>Pisciforma</taxon>
        <taxon>Baetidae</taxon>
        <taxon>Cloeon</taxon>
    </lineage>
</organism>
<dbReference type="PANTHER" id="PTHR24276:SF91">
    <property type="entry name" value="AT26814P-RELATED"/>
    <property type="match status" value="1"/>
</dbReference>
<dbReference type="InterPro" id="IPR001254">
    <property type="entry name" value="Trypsin_dom"/>
</dbReference>
<gene>
    <name evidence="8" type="ORF">CLODIP_2_CD03315</name>
</gene>
<keyword evidence="2" id="KW-0645">Protease</keyword>
<comment type="caution">
    <text evidence="8">The sequence shown here is derived from an EMBL/GenBank/DDBJ whole genome shotgun (WGS) entry which is preliminary data.</text>
</comment>
<dbReference type="SMART" id="SM00020">
    <property type="entry name" value="Tryp_SPc"/>
    <property type="match status" value="1"/>
</dbReference>
<keyword evidence="3" id="KW-0378">Hydrolase</keyword>
<dbReference type="EMBL" id="CADEPI010000004">
    <property type="protein sequence ID" value="CAB3360892.1"/>
    <property type="molecule type" value="Genomic_DNA"/>
</dbReference>
<sequence>MSSFHYWVACLALLASVCAEATNVTTSEVPNSYLDHADKQLTFETNSTVATRESTDYSSNDQSHKPYTFEEFLINVVDAEVENYITSGKKDNFTESANEELFTPVEQSDFNETVKEEKILGGAETKDVFSVRVFAFSNYNYGNTNYYYYKNKYCTGAILSDRWILTAAQCVAGMHVVYIYGSTSGNYFNAYVTKYVHPGFIRNLMVNDIALLKLYQPLTLGEISTIPLSTTNTNSMDNVGARIYGFGSDNANSLSDYASRLQYVEMTVGKRSTCATQTLETYVVYPPNTACLYTSAGTKGFCFGDPGGPVVYRSNTDTTDKLVGITSQYLGCPSKYPSSFTLIYPHLNWIKFITKLTFT</sequence>
<dbReference type="PRINTS" id="PR00722">
    <property type="entry name" value="CHYMOTRYPSIN"/>
</dbReference>
<feature type="domain" description="Peptidase S1" evidence="7">
    <location>
        <begin position="119"/>
        <end position="355"/>
    </location>
</feature>
<evidence type="ECO:0000313" key="9">
    <source>
        <dbReference type="Proteomes" id="UP000494165"/>
    </source>
</evidence>
<dbReference type="Gene3D" id="2.40.10.10">
    <property type="entry name" value="Trypsin-like serine proteases"/>
    <property type="match status" value="1"/>
</dbReference>
<evidence type="ECO:0000256" key="4">
    <source>
        <dbReference type="ARBA" id="ARBA00022825"/>
    </source>
</evidence>
<evidence type="ECO:0000313" key="8">
    <source>
        <dbReference type="EMBL" id="CAB3360892.1"/>
    </source>
</evidence>
<keyword evidence="9" id="KW-1185">Reference proteome</keyword>
<dbReference type="InterPro" id="IPR050430">
    <property type="entry name" value="Peptidase_S1"/>
</dbReference>
<comment type="similarity">
    <text evidence="1">Belongs to the peptidase S1 family.</text>
</comment>
<dbReference type="AlphaFoldDB" id="A0A8S1BNB1"/>
<dbReference type="SUPFAM" id="SSF50494">
    <property type="entry name" value="Trypsin-like serine proteases"/>
    <property type="match status" value="1"/>
</dbReference>
<feature type="chain" id="PRO_5035785778" description="Peptidase S1 domain-containing protein" evidence="6">
    <location>
        <begin position="20"/>
        <end position="359"/>
    </location>
</feature>
<dbReference type="OrthoDB" id="6755574at2759"/>
<dbReference type="PROSITE" id="PS50240">
    <property type="entry name" value="TRYPSIN_DOM"/>
    <property type="match status" value="1"/>
</dbReference>
<evidence type="ECO:0000259" key="7">
    <source>
        <dbReference type="PROSITE" id="PS50240"/>
    </source>
</evidence>
<proteinExistence type="inferred from homology"/>
<dbReference type="CDD" id="cd00190">
    <property type="entry name" value="Tryp_SPc"/>
    <property type="match status" value="1"/>
</dbReference>
<dbReference type="Proteomes" id="UP000494165">
    <property type="component" value="Unassembled WGS sequence"/>
</dbReference>